<evidence type="ECO:0000256" key="3">
    <source>
        <dbReference type="ARBA" id="ARBA00022801"/>
    </source>
</evidence>
<reference evidence="8 9" key="1">
    <citation type="journal article" date="2017" name="PLoS Biol.">
        <title>The sea cucumber genome provides insights into morphological evolution and visceral regeneration.</title>
        <authorList>
            <person name="Zhang X."/>
            <person name="Sun L."/>
            <person name="Yuan J."/>
            <person name="Sun Y."/>
            <person name="Gao Y."/>
            <person name="Zhang L."/>
            <person name="Li S."/>
            <person name="Dai H."/>
            <person name="Hamel J.F."/>
            <person name="Liu C."/>
            <person name="Yu Y."/>
            <person name="Liu S."/>
            <person name="Lin W."/>
            <person name="Guo K."/>
            <person name="Jin S."/>
            <person name="Xu P."/>
            <person name="Storey K.B."/>
            <person name="Huan P."/>
            <person name="Zhang T."/>
            <person name="Zhou Y."/>
            <person name="Zhang J."/>
            <person name="Lin C."/>
            <person name="Li X."/>
            <person name="Xing L."/>
            <person name="Huo D."/>
            <person name="Sun M."/>
            <person name="Wang L."/>
            <person name="Mercier A."/>
            <person name="Li F."/>
            <person name="Yang H."/>
            <person name="Xiang J."/>
        </authorList>
    </citation>
    <scope>NUCLEOTIDE SEQUENCE [LARGE SCALE GENOMIC DNA]</scope>
    <source>
        <strain evidence="8">Shaxun</strain>
        <tissue evidence="8">Muscle</tissue>
    </source>
</reference>
<keyword evidence="2" id="KW-0547">Nucleotide-binding</keyword>
<proteinExistence type="inferred from homology"/>
<evidence type="ECO:0000259" key="6">
    <source>
        <dbReference type="Pfam" id="PF13086"/>
    </source>
</evidence>
<name>A0A2G8LC88_STIJA</name>
<protein>
    <submittedName>
        <fullName evidence="8">Putative helicase with zinc finger domain 2-like</fullName>
    </submittedName>
</protein>
<evidence type="ECO:0000256" key="4">
    <source>
        <dbReference type="ARBA" id="ARBA00022806"/>
    </source>
</evidence>
<dbReference type="InterPro" id="IPR027417">
    <property type="entry name" value="P-loop_NTPase"/>
</dbReference>
<feature type="domain" description="DNA2/NAM7 helicase helicase" evidence="6">
    <location>
        <begin position="59"/>
        <end position="305"/>
    </location>
</feature>
<keyword evidence="5" id="KW-0067">ATP-binding</keyword>
<dbReference type="AlphaFoldDB" id="A0A2G8LC88"/>
<dbReference type="InterPro" id="IPR047187">
    <property type="entry name" value="SF1_C_Upf1"/>
</dbReference>
<comment type="caution">
    <text evidence="8">The sequence shown here is derived from an EMBL/GenBank/DDBJ whole genome shotgun (WGS) entry which is preliminary data.</text>
</comment>
<dbReference type="Gene3D" id="3.40.50.300">
    <property type="entry name" value="P-loop containing nucleotide triphosphate hydrolases"/>
    <property type="match status" value="2"/>
</dbReference>
<evidence type="ECO:0000259" key="7">
    <source>
        <dbReference type="Pfam" id="PF13087"/>
    </source>
</evidence>
<dbReference type="STRING" id="307972.A0A2G8LC88"/>
<dbReference type="GO" id="GO:0043139">
    <property type="term" value="F:5'-3' DNA helicase activity"/>
    <property type="evidence" value="ECO:0007669"/>
    <property type="project" value="TreeGrafter"/>
</dbReference>
<dbReference type="GO" id="GO:0016787">
    <property type="term" value="F:hydrolase activity"/>
    <property type="evidence" value="ECO:0007669"/>
    <property type="project" value="UniProtKB-KW"/>
</dbReference>
<dbReference type="InterPro" id="IPR050534">
    <property type="entry name" value="Coronavir_polyprotein_1ab"/>
</dbReference>
<dbReference type="PANTHER" id="PTHR43788:SF16">
    <property type="entry name" value="HELICASE WITH ZINC FINGER 2"/>
    <property type="match status" value="1"/>
</dbReference>
<dbReference type="Pfam" id="PF13087">
    <property type="entry name" value="AAA_12"/>
    <property type="match status" value="1"/>
</dbReference>
<keyword evidence="4 8" id="KW-0347">Helicase</keyword>
<evidence type="ECO:0000256" key="2">
    <source>
        <dbReference type="ARBA" id="ARBA00022741"/>
    </source>
</evidence>
<dbReference type="GO" id="GO:0005524">
    <property type="term" value="F:ATP binding"/>
    <property type="evidence" value="ECO:0007669"/>
    <property type="project" value="UniProtKB-KW"/>
</dbReference>
<dbReference type="InterPro" id="IPR041677">
    <property type="entry name" value="DNA2/NAM7_AAA_11"/>
</dbReference>
<dbReference type="SUPFAM" id="SSF52540">
    <property type="entry name" value="P-loop containing nucleoside triphosphate hydrolases"/>
    <property type="match status" value="1"/>
</dbReference>
<comment type="similarity">
    <text evidence="1">Belongs to the DNA2/NAM7 helicase family.</text>
</comment>
<dbReference type="Pfam" id="PF13086">
    <property type="entry name" value="AAA_11"/>
    <property type="match status" value="1"/>
</dbReference>
<dbReference type="CDD" id="cd18808">
    <property type="entry name" value="SF1_C_Upf1"/>
    <property type="match status" value="1"/>
</dbReference>
<evidence type="ECO:0000313" key="9">
    <source>
        <dbReference type="Proteomes" id="UP000230750"/>
    </source>
</evidence>
<gene>
    <name evidence="8" type="ORF">BSL78_05247</name>
</gene>
<dbReference type="OrthoDB" id="2285229at2759"/>
<feature type="domain" description="DNA2/NAM7 helicase-like C-terminal" evidence="7">
    <location>
        <begin position="317"/>
        <end position="523"/>
    </location>
</feature>
<dbReference type="FunFam" id="3.40.50.300:FF:001313">
    <property type="entry name" value="Helicase with zinc finger domain 2"/>
    <property type="match status" value="1"/>
</dbReference>
<evidence type="ECO:0000256" key="1">
    <source>
        <dbReference type="ARBA" id="ARBA00007913"/>
    </source>
</evidence>
<dbReference type="Proteomes" id="UP000230750">
    <property type="component" value="Unassembled WGS sequence"/>
</dbReference>
<dbReference type="InterPro" id="IPR041679">
    <property type="entry name" value="DNA2/NAM7-like_C"/>
</dbReference>
<dbReference type="EMBL" id="MRZV01000130">
    <property type="protein sequence ID" value="PIK57864.1"/>
    <property type="molecule type" value="Genomic_DNA"/>
</dbReference>
<sequence>MVANTEVCRNLTRHICLQHPLRDMNNVEDSDVVSKYLLRHGSRFNVGQNIPGLKLRPPNESQKGALQFALSNTFSVIQGPPGTGKTRTGAYLAYFFNRINQSMPCNPRSDSIPQILYCGPSNKSVDVITEYLKEFMLLKDDFSIVRVYSESIERQDFPMPGVNKIERKFGSKDEAKMDPRHRNISLHYRIRTESSKYAHQILTIERNLRDGLVRPMDVKKEITGLVKLINKAMTEELKKHHVILCTCNASGRRILAKNDNANIVQVIIDEAGMCSEPDTLIPLVNHNPSQVVLIGDHMQLRPIIQEPHARELGAETSLMEKYQKRAITLNIQYRMHEEICHFPSEAFYEGELQTAQAVKNRGFDEQTGRIWPNGPDYPRVFCHIVGVEEMLTVRSEEGNEMSRSNPLEIYQVVRIAKFLVNRLKVLPQQLAILSQYRLQCSQIEEKLKAAGLTGIHVSTVIKSQGSEWDYVIFSTVRSMSKIEIEDRPGKGWKIRHLGFTMDQNQMNVAMTRARRGHIVVGNKYLLGTLDKWKDLLEIYEETNSLLPASTFLSY</sequence>
<evidence type="ECO:0000256" key="5">
    <source>
        <dbReference type="ARBA" id="ARBA00022840"/>
    </source>
</evidence>
<evidence type="ECO:0000313" key="8">
    <source>
        <dbReference type="EMBL" id="PIK57864.1"/>
    </source>
</evidence>
<accession>A0A2G8LC88</accession>
<keyword evidence="9" id="KW-1185">Reference proteome</keyword>
<organism evidence="8 9">
    <name type="scientific">Stichopus japonicus</name>
    <name type="common">Sea cucumber</name>
    <dbReference type="NCBI Taxonomy" id="307972"/>
    <lineage>
        <taxon>Eukaryota</taxon>
        <taxon>Metazoa</taxon>
        <taxon>Echinodermata</taxon>
        <taxon>Eleutherozoa</taxon>
        <taxon>Echinozoa</taxon>
        <taxon>Holothuroidea</taxon>
        <taxon>Aspidochirotacea</taxon>
        <taxon>Aspidochirotida</taxon>
        <taxon>Stichopodidae</taxon>
        <taxon>Apostichopus</taxon>
    </lineage>
</organism>
<keyword evidence="3" id="KW-0378">Hydrolase</keyword>
<dbReference type="PANTHER" id="PTHR43788">
    <property type="entry name" value="DNA2/NAM7 HELICASE FAMILY MEMBER"/>
    <property type="match status" value="1"/>
</dbReference>